<sequence length="144" mass="16660">MRCIDANVIIHALINEKKQDLSPKTIQIKENAKKIVNRLIQGKETVYITTVQISEVINIIDSFTNNETSMRIQRFLIDNPAFEIIETSKKDMLEAHKIVQKYKENKIGLNDAIAYISMKNRGCTEIYTFDSHFNIFPGIQRITE</sequence>
<dbReference type="Pfam" id="PF01850">
    <property type="entry name" value="PIN"/>
    <property type="match status" value="1"/>
</dbReference>
<dbReference type="GO" id="GO:0004521">
    <property type="term" value="F:RNA endonuclease activity"/>
    <property type="evidence" value="ECO:0007669"/>
    <property type="project" value="InterPro"/>
</dbReference>
<gene>
    <name evidence="3" type="ORF">O3H35_00640</name>
    <name evidence="2" type="ORF">O3H54_07225</name>
</gene>
<dbReference type="AlphaFoldDB" id="A0A9E4ZWL7"/>
<dbReference type="InterPro" id="IPR029060">
    <property type="entry name" value="PIN-like_dom_sf"/>
</dbReference>
<reference evidence="2" key="1">
    <citation type="submission" date="2022-12" db="EMBL/GenBank/DDBJ databases">
        <title>Reclassification of two methanogenic archaea species isolated from the Kolyma lowland permafrost.</title>
        <authorList>
            <person name="Trubitsyn V.E."/>
            <person name="Rivkina E.M."/>
            <person name="Shcherbakova V.A."/>
        </authorList>
    </citation>
    <scope>NUCLEOTIDE SEQUENCE</scope>
    <source>
        <strain evidence="2">M2</strain>
        <strain evidence="3">MK4</strain>
    </source>
</reference>
<dbReference type="Gene3D" id="3.40.50.1010">
    <property type="entry name" value="5'-nuclease"/>
    <property type="match status" value="1"/>
</dbReference>
<evidence type="ECO:0000313" key="4">
    <source>
        <dbReference type="Proteomes" id="UP001068021"/>
    </source>
</evidence>
<dbReference type="SUPFAM" id="SSF88723">
    <property type="entry name" value="PIN domain-like"/>
    <property type="match status" value="1"/>
</dbReference>
<dbReference type="EMBL" id="JAPVES010000024">
    <property type="protein sequence ID" value="MCZ3371136.1"/>
    <property type="molecule type" value="Genomic_DNA"/>
</dbReference>
<accession>A0A9E4ZWL7</accession>
<dbReference type="PANTHER" id="PTHR42188:SF1">
    <property type="entry name" value="23S RRNA-SPECIFIC ENDONUCLEASE VAPC20"/>
    <property type="match status" value="1"/>
</dbReference>
<dbReference type="Proteomes" id="UP001074446">
    <property type="component" value="Unassembled WGS sequence"/>
</dbReference>
<dbReference type="RefSeq" id="WP_048081991.1">
    <property type="nucleotide sequence ID" value="NZ_JAPVER010000020.1"/>
</dbReference>
<comment type="caution">
    <text evidence="2">The sequence shown here is derived from an EMBL/GenBank/DDBJ whole genome shotgun (WGS) entry which is preliminary data.</text>
</comment>
<dbReference type="PANTHER" id="PTHR42188">
    <property type="entry name" value="23S RRNA-SPECIFIC ENDONUCLEASE VAPC20"/>
    <property type="match status" value="1"/>
</dbReference>
<name>A0A9E4ZWL7_9EURY</name>
<feature type="domain" description="PIN" evidence="1">
    <location>
        <begin position="3"/>
        <end position="134"/>
    </location>
</feature>
<keyword evidence="4" id="KW-1185">Reference proteome</keyword>
<dbReference type="InterPro" id="IPR039018">
    <property type="entry name" value="VapC20-like"/>
</dbReference>
<dbReference type="CDD" id="cd09854">
    <property type="entry name" value="PIN_VapC-like"/>
    <property type="match status" value="1"/>
</dbReference>
<dbReference type="InterPro" id="IPR002716">
    <property type="entry name" value="PIN_dom"/>
</dbReference>
<evidence type="ECO:0000313" key="3">
    <source>
        <dbReference type="EMBL" id="MCZ3371136.1"/>
    </source>
</evidence>
<protein>
    <submittedName>
        <fullName evidence="2">Type II toxin-antitoxin system VapC family toxin</fullName>
    </submittedName>
</protein>
<evidence type="ECO:0000259" key="1">
    <source>
        <dbReference type="Pfam" id="PF01850"/>
    </source>
</evidence>
<evidence type="ECO:0000313" key="2">
    <source>
        <dbReference type="EMBL" id="MCZ3365672.1"/>
    </source>
</evidence>
<organism evidence="2 4">
    <name type="scientific">Methanobacterium veterum</name>
    <dbReference type="NCBI Taxonomy" id="408577"/>
    <lineage>
        <taxon>Archaea</taxon>
        <taxon>Methanobacteriati</taxon>
        <taxon>Methanobacteriota</taxon>
        <taxon>Methanomada group</taxon>
        <taxon>Methanobacteria</taxon>
        <taxon>Methanobacteriales</taxon>
        <taxon>Methanobacteriaceae</taxon>
        <taxon>Methanobacterium</taxon>
    </lineage>
</organism>
<dbReference type="GO" id="GO:0016075">
    <property type="term" value="P:rRNA catabolic process"/>
    <property type="evidence" value="ECO:0007669"/>
    <property type="project" value="TreeGrafter"/>
</dbReference>
<dbReference type="Proteomes" id="UP001068021">
    <property type="component" value="Unassembled WGS sequence"/>
</dbReference>
<proteinExistence type="predicted"/>
<dbReference type="EMBL" id="JAPVER010000020">
    <property type="protein sequence ID" value="MCZ3365672.1"/>
    <property type="molecule type" value="Genomic_DNA"/>
</dbReference>